<dbReference type="Proteomes" id="UP000231878">
    <property type="component" value="Unassembled WGS sequence"/>
</dbReference>
<name>A0AAX0UID4_BURPE</name>
<sequence>MRALAHDVSDGERRSALGALHVTQPRGRERAAIGAAAARAARSRNRRGPAWQCFGAVRHDLLPGPPKPAAVQ</sequence>
<accession>A0AAX0UID4</accession>
<reference evidence="2 3" key="1">
    <citation type="submission" date="2017-11" db="EMBL/GenBank/DDBJ databases">
        <title>Molecular characterization of Burkholderia pseudomallei and closely related isolates from Vietnam.</title>
        <authorList>
            <person name="Ustinov D.V."/>
            <person name="Antonov A.S."/>
            <person name="Avdusheva E.F."/>
            <person name="Shpak I.M."/>
            <person name="Zakharova I.B."/>
            <person name="Thi L.A."/>
            <person name="Teteryatnikova N."/>
            <person name="Lopasteyskaya Y.A."/>
            <person name="Kuzyutina J.A."/>
            <person name="Ngo T.N."/>
            <person name="Victorov D.V."/>
        </authorList>
    </citation>
    <scope>NUCLEOTIDE SEQUENCE [LARGE SCALE GENOMIC DNA]</scope>
    <source>
        <strain evidence="2 3">V1512</strain>
    </source>
</reference>
<feature type="region of interest" description="Disordered" evidence="1">
    <location>
        <begin position="1"/>
        <end position="20"/>
    </location>
</feature>
<evidence type="ECO:0000313" key="2">
    <source>
        <dbReference type="EMBL" id="PJO67708.1"/>
    </source>
</evidence>
<comment type="caution">
    <text evidence="2">The sequence shown here is derived from an EMBL/GenBank/DDBJ whole genome shotgun (WGS) entry which is preliminary data.</text>
</comment>
<dbReference type="AlphaFoldDB" id="A0AAX0UID4"/>
<evidence type="ECO:0000256" key="1">
    <source>
        <dbReference type="SAM" id="MobiDB-lite"/>
    </source>
</evidence>
<protein>
    <submittedName>
        <fullName evidence="2">Uncharacterized protein</fullName>
    </submittedName>
</protein>
<gene>
    <name evidence="2" type="ORF">CWD88_03265</name>
</gene>
<dbReference type="EMBL" id="PHRB01000002">
    <property type="protein sequence ID" value="PJO67708.1"/>
    <property type="molecule type" value="Genomic_DNA"/>
</dbReference>
<evidence type="ECO:0000313" key="3">
    <source>
        <dbReference type="Proteomes" id="UP000231878"/>
    </source>
</evidence>
<organism evidence="2 3">
    <name type="scientific">Burkholderia pseudomallei</name>
    <name type="common">Pseudomonas pseudomallei</name>
    <dbReference type="NCBI Taxonomy" id="28450"/>
    <lineage>
        <taxon>Bacteria</taxon>
        <taxon>Pseudomonadati</taxon>
        <taxon>Pseudomonadota</taxon>
        <taxon>Betaproteobacteria</taxon>
        <taxon>Burkholderiales</taxon>
        <taxon>Burkholderiaceae</taxon>
        <taxon>Burkholderia</taxon>
        <taxon>pseudomallei group</taxon>
    </lineage>
</organism>
<proteinExistence type="predicted"/>
<feature type="compositionally biased region" description="Basic and acidic residues" evidence="1">
    <location>
        <begin position="1"/>
        <end position="15"/>
    </location>
</feature>